<organism evidence="2 3">
    <name type="scientific">Almyronema epifaneia S1</name>
    <dbReference type="NCBI Taxonomy" id="2991925"/>
    <lineage>
        <taxon>Bacteria</taxon>
        <taxon>Bacillati</taxon>
        <taxon>Cyanobacteriota</taxon>
        <taxon>Cyanophyceae</taxon>
        <taxon>Nodosilineales</taxon>
        <taxon>Nodosilineaceae</taxon>
        <taxon>Almyronema</taxon>
        <taxon>Almyronema epifaneia</taxon>
    </lineage>
</organism>
<evidence type="ECO:0000313" key="3">
    <source>
        <dbReference type="Proteomes" id="UP001600165"/>
    </source>
</evidence>
<comment type="caution">
    <text evidence="2">The sequence shown here is derived from an EMBL/GenBank/DDBJ whole genome shotgun (WGS) entry which is preliminary data.</text>
</comment>
<reference evidence="2 3" key="1">
    <citation type="submission" date="2024-10" db="EMBL/GenBank/DDBJ databases">
        <authorList>
            <person name="Ratan Roy A."/>
            <person name="Morales Sandoval P.H."/>
            <person name="De Los Santos Villalobos S."/>
            <person name="Chakraborty S."/>
            <person name="Mukherjee J."/>
        </authorList>
    </citation>
    <scope>NUCLEOTIDE SEQUENCE [LARGE SCALE GENOMIC DNA]</scope>
    <source>
        <strain evidence="2 3">S1</strain>
    </source>
</reference>
<accession>A0ABW6I9X4</accession>
<evidence type="ECO:0000313" key="2">
    <source>
        <dbReference type="EMBL" id="MFE4104956.1"/>
    </source>
</evidence>
<keyword evidence="1" id="KW-1133">Transmembrane helix</keyword>
<name>A0ABW6I9X4_9CYAN</name>
<evidence type="ECO:0000256" key="1">
    <source>
        <dbReference type="SAM" id="Phobius"/>
    </source>
</evidence>
<gene>
    <name evidence="2" type="ORF">ACFVKH_01615</name>
</gene>
<dbReference type="Proteomes" id="UP001600165">
    <property type="component" value="Unassembled WGS sequence"/>
</dbReference>
<keyword evidence="1" id="KW-0812">Transmembrane</keyword>
<dbReference type="EMBL" id="JBHZOL010000008">
    <property type="protein sequence ID" value="MFE4104956.1"/>
    <property type="molecule type" value="Genomic_DNA"/>
</dbReference>
<feature type="transmembrane region" description="Helical" evidence="1">
    <location>
        <begin position="160"/>
        <end position="179"/>
    </location>
</feature>
<keyword evidence="3" id="KW-1185">Reference proteome</keyword>
<proteinExistence type="predicted"/>
<protein>
    <submittedName>
        <fullName evidence="2">Uncharacterized protein</fullName>
    </submittedName>
</protein>
<sequence>MFAEKHRKVLAEYYQLASLPQLSEKQAERLAEILEIAQYNEVLSLLINEIDERTFQKLAFNELAEVDHHKNEISKIKEFVSEEPCLMNFAPLIGRYPLLENFSIDRRAEPLTTFWPRERAKFEDTQFSHLKAEFYESANLNILYTLSLSDYTRTRTASSIVTFIDVFLALLTATIWLIFV</sequence>
<dbReference type="RefSeq" id="WP_377960736.1">
    <property type="nucleotide sequence ID" value="NZ_JBHZOL010000008.1"/>
</dbReference>
<keyword evidence="1" id="KW-0472">Membrane</keyword>